<feature type="region of interest" description="Disordered" evidence="1">
    <location>
        <begin position="193"/>
        <end position="220"/>
    </location>
</feature>
<evidence type="ECO:0000313" key="2">
    <source>
        <dbReference type="EMBL" id="MPC14265.1"/>
    </source>
</evidence>
<keyword evidence="3" id="KW-1185">Reference proteome</keyword>
<proteinExistence type="predicted"/>
<dbReference type="OrthoDB" id="6508643at2759"/>
<protein>
    <submittedName>
        <fullName evidence="2">Uncharacterized protein</fullName>
    </submittedName>
</protein>
<dbReference type="Proteomes" id="UP000324222">
    <property type="component" value="Unassembled WGS sequence"/>
</dbReference>
<feature type="compositionally biased region" description="Basic and acidic residues" evidence="1">
    <location>
        <begin position="72"/>
        <end position="82"/>
    </location>
</feature>
<feature type="region of interest" description="Disordered" evidence="1">
    <location>
        <begin position="101"/>
        <end position="121"/>
    </location>
</feature>
<comment type="caution">
    <text evidence="2">The sequence shown here is derived from an EMBL/GenBank/DDBJ whole genome shotgun (WGS) entry which is preliminary data.</text>
</comment>
<evidence type="ECO:0000256" key="1">
    <source>
        <dbReference type="SAM" id="MobiDB-lite"/>
    </source>
</evidence>
<feature type="region of interest" description="Disordered" evidence="1">
    <location>
        <begin position="30"/>
        <end position="82"/>
    </location>
</feature>
<gene>
    <name evidence="2" type="ORF">E2C01_007028</name>
</gene>
<reference evidence="2 3" key="1">
    <citation type="submission" date="2019-05" db="EMBL/GenBank/DDBJ databases">
        <title>Another draft genome of Portunus trituberculatus and its Hox gene families provides insights of decapod evolution.</title>
        <authorList>
            <person name="Jeong J.-H."/>
            <person name="Song I."/>
            <person name="Kim S."/>
            <person name="Choi T."/>
            <person name="Kim D."/>
            <person name="Ryu S."/>
            <person name="Kim W."/>
        </authorList>
    </citation>
    <scope>NUCLEOTIDE SEQUENCE [LARGE SCALE GENOMIC DNA]</scope>
    <source>
        <tissue evidence="2">Muscle</tissue>
    </source>
</reference>
<dbReference type="AlphaFoldDB" id="A0A5B7CYX6"/>
<feature type="compositionally biased region" description="Low complexity" evidence="1">
    <location>
        <begin position="45"/>
        <end position="60"/>
    </location>
</feature>
<dbReference type="EMBL" id="VSRR010000340">
    <property type="protein sequence ID" value="MPC14265.1"/>
    <property type="molecule type" value="Genomic_DNA"/>
</dbReference>
<accession>A0A5B7CYX6</accession>
<name>A0A5B7CYX6_PORTR</name>
<organism evidence="2 3">
    <name type="scientific">Portunus trituberculatus</name>
    <name type="common">Swimming crab</name>
    <name type="synonym">Neptunus trituberculatus</name>
    <dbReference type="NCBI Taxonomy" id="210409"/>
    <lineage>
        <taxon>Eukaryota</taxon>
        <taxon>Metazoa</taxon>
        <taxon>Ecdysozoa</taxon>
        <taxon>Arthropoda</taxon>
        <taxon>Crustacea</taxon>
        <taxon>Multicrustacea</taxon>
        <taxon>Malacostraca</taxon>
        <taxon>Eumalacostraca</taxon>
        <taxon>Eucarida</taxon>
        <taxon>Decapoda</taxon>
        <taxon>Pleocyemata</taxon>
        <taxon>Brachyura</taxon>
        <taxon>Eubrachyura</taxon>
        <taxon>Portunoidea</taxon>
        <taxon>Portunidae</taxon>
        <taxon>Portuninae</taxon>
        <taxon>Portunus</taxon>
    </lineage>
</organism>
<feature type="compositionally biased region" description="Basic and acidic residues" evidence="1">
    <location>
        <begin position="103"/>
        <end position="121"/>
    </location>
</feature>
<evidence type="ECO:0000313" key="3">
    <source>
        <dbReference type="Proteomes" id="UP000324222"/>
    </source>
</evidence>
<sequence>MPKIFLIKDRLQQQQAKLLEAQKAGVTLDDDRGRHADLNTSPFTSTPSTLDLRSSSSSPRETLMDTSPSTIDLRKDKSAVPEKSERLDLARLDLSRDSLNLSRESHPELSRDSRLSLSRESRLNLTRDSRLDLSVDSRLNLSRDNHLNRSLSSRLSLPRDSRLDLSRDSRLEVTREDPLDPESLDLRLCERSLDRASSPSRRPPRYSPPRLLDDHSPDQPLSLTIRDRGKPFRCVFLSRHVLFPSASRRTFCMGCI</sequence>